<dbReference type="Gene3D" id="6.20.350.10">
    <property type="match status" value="1"/>
</dbReference>
<reference evidence="2 3" key="1">
    <citation type="submission" date="2011-06" db="EMBL/GenBank/DDBJ databases">
        <title>The draft genome of Thiorhodococcus drewsii AZ1.</title>
        <authorList>
            <consortium name="US DOE Joint Genome Institute (JGI-PGF)"/>
            <person name="Lucas S."/>
            <person name="Han J."/>
            <person name="Lapidus A."/>
            <person name="Cheng J.-F."/>
            <person name="Goodwin L."/>
            <person name="Pitluck S."/>
            <person name="Peters L."/>
            <person name="Land M.L."/>
            <person name="Hauser L."/>
            <person name="Vogl K."/>
            <person name="Liu Z."/>
            <person name="Imhoff J."/>
            <person name="Thiel V."/>
            <person name="Frigaard N.-U."/>
            <person name="Bryant D.A."/>
            <person name="Woyke T.J."/>
        </authorList>
    </citation>
    <scope>NUCLEOTIDE SEQUENCE [LARGE SCALE GENOMIC DNA]</scope>
    <source>
        <strain evidence="2 3">AZ1</strain>
    </source>
</reference>
<dbReference type="Proteomes" id="UP000004200">
    <property type="component" value="Unassembled WGS sequence"/>
</dbReference>
<accession>G2DVG0</accession>
<evidence type="ECO:0000313" key="2">
    <source>
        <dbReference type="EMBL" id="EGV33975.1"/>
    </source>
</evidence>
<feature type="domain" description="Ryanodine receptor Ryr" evidence="1">
    <location>
        <begin position="360"/>
        <end position="423"/>
    </location>
</feature>
<proteinExistence type="predicted"/>
<evidence type="ECO:0000259" key="1">
    <source>
        <dbReference type="Pfam" id="PF02026"/>
    </source>
</evidence>
<dbReference type="OrthoDB" id="4228364at2"/>
<dbReference type="STRING" id="765913.ThidrDRAFT_0130"/>
<gene>
    <name evidence="2" type="ORF">ThidrDRAFT_0130</name>
</gene>
<keyword evidence="2" id="KW-0675">Receptor</keyword>
<keyword evidence="3" id="KW-1185">Reference proteome</keyword>
<evidence type="ECO:0000313" key="3">
    <source>
        <dbReference type="Proteomes" id="UP000004200"/>
    </source>
</evidence>
<dbReference type="Pfam" id="PF02026">
    <property type="entry name" value="RyR"/>
    <property type="match status" value="1"/>
</dbReference>
<protein>
    <submittedName>
        <fullName evidence="2">Ryanodine receptor Ryr</fullName>
    </submittedName>
</protein>
<comment type="caution">
    <text evidence="2">The sequence shown here is derived from an EMBL/GenBank/DDBJ whole genome shotgun (WGS) entry which is preliminary data.</text>
</comment>
<dbReference type="RefSeq" id="WP_007038846.1">
    <property type="nucleotide sequence ID" value="NZ_AFWT01000001.1"/>
</dbReference>
<dbReference type="InterPro" id="IPR003032">
    <property type="entry name" value="Ryanodine_rcpt"/>
</dbReference>
<dbReference type="eggNOG" id="COG1226">
    <property type="taxonomic scope" value="Bacteria"/>
</dbReference>
<organism evidence="2 3">
    <name type="scientific">Thiorhodococcus drewsii AZ1</name>
    <dbReference type="NCBI Taxonomy" id="765913"/>
    <lineage>
        <taxon>Bacteria</taxon>
        <taxon>Pseudomonadati</taxon>
        <taxon>Pseudomonadota</taxon>
        <taxon>Gammaproteobacteria</taxon>
        <taxon>Chromatiales</taxon>
        <taxon>Chromatiaceae</taxon>
        <taxon>Thiorhodococcus</taxon>
    </lineage>
</organism>
<sequence length="578" mass="64232">MFGPPPIHVLGSAPLVDQVVSGLREGERVAVQIPQDQLETIRPRRMRTLVLAEPSDPAAILACCSERRRVGRWSRGTPLRVILMHRRDPSPELPPLDPHHSLRLETFSVETRAARALLTAWPLHRGMDPRFGQVPHLLLAGFEHPAPAVLLQALRLIQYGEARPTVTILDIDPQRVAAILSKDYPQAGQIAELRFDRLDRPALEGLPPVTQAFVCLPDSLYRVVDTARSLAATIAQVQGVSPAILVEIGDSVADGEVGDWDGQIVPVSSIREVCRPGVLLDGVGDEMAQSIHRHYRDSIAAQGRDPDREPAGQPWETLPVSYRQANRHQADHLWAKLALTDCGAVAEEMVESFAFTPLEVERLAVIEHQRWAADRYLDGWTHAPERDNALKHHPQLIPYAELSESMKDLDRFAVRGVPSLLARSGLGVVRMLILAIADAPGAALDRRGQRRLLRPLLERLVRRYPDRALVCASTLGSALARQLVRAAMERAGAGLFWLLPEPIPDLLARQADSASRVDLLDLAARAERRIGFSGPVELERWQAERAEILVALDNRPETPTPAKRVRIGRRSLVWDFEY</sequence>
<name>G2DVG0_9GAMM</name>
<dbReference type="EMBL" id="AFWT01000001">
    <property type="protein sequence ID" value="EGV33975.1"/>
    <property type="molecule type" value="Genomic_DNA"/>
</dbReference>
<dbReference type="AlphaFoldDB" id="G2DVG0"/>